<name>A0A848G8F1_9RHOO</name>
<dbReference type="PANTHER" id="PTHR43845:SF1">
    <property type="entry name" value="BLR5969 PROTEIN"/>
    <property type="match status" value="1"/>
</dbReference>
<dbReference type="InterPro" id="IPR045851">
    <property type="entry name" value="AMP-bd_C_sf"/>
</dbReference>
<gene>
    <name evidence="2" type="ORF">HHL15_15590</name>
</gene>
<dbReference type="PANTHER" id="PTHR43845">
    <property type="entry name" value="BLR5969 PROTEIN"/>
    <property type="match status" value="1"/>
</dbReference>
<evidence type="ECO:0000313" key="3">
    <source>
        <dbReference type="Proteomes" id="UP000580043"/>
    </source>
</evidence>
<sequence>MNYYDARETRDPAERERDLFARLPAQVAHARAHAPAFSALLKDVDPASITSREALATLPVIRKSELSELQKAARPFGGLATVKWGSACARVFASPGPIYEPEGARKDYWRMARAFYAAGFRAGDLVHNTFSYHFTPAGSMMETAAHALGCTVFPAGVGQTEQQVAAMLDLRPDAYAGTPSFLRIILDKADELGMKIDSLSKAFVSGEAFPPSQREALAARGIQAYQAYATADLGLIAFETPAREGLVVDEDVLLEIVRPGTGDPVAQGEVGEVVVTTFNPDYPLIRFGTGDLSAVLPGISPCGRTNLRIKGWMGRADQTTKVKGMFVHPGQIAAVLKRHPEVGRGRLVVDNPDHNDRMTLHCELGAPVEGLAEAIAASIRELTKLRGEVSFCAPGSLANDGKVIDDIRRYE</sequence>
<dbReference type="EMBL" id="JABBGA010000013">
    <property type="protein sequence ID" value="NML27175.1"/>
    <property type="molecule type" value="Genomic_DNA"/>
</dbReference>
<dbReference type="GO" id="GO:0016874">
    <property type="term" value="F:ligase activity"/>
    <property type="evidence" value="ECO:0007669"/>
    <property type="project" value="UniProtKB-KW"/>
</dbReference>
<comment type="caution">
    <text evidence="2">The sequence shown here is derived from an EMBL/GenBank/DDBJ whole genome shotgun (WGS) entry which is preliminary data.</text>
</comment>
<feature type="domain" description="AMP-dependent synthetase/ligase" evidence="1">
    <location>
        <begin position="119"/>
        <end position="276"/>
    </location>
</feature>
<proteinExistence type="predicted"/>
<keyword evidence="3" id="KW-1185">Reference proteome</keyword>
<accession>A0A848G8F1</accession>
<dbReference type="SUPFAM" id="SSF56801">
    <property type="entry name" value="Acetyl-CoA synthetase-like"/>
    <property type="match status" value="1"/>
</dbReference>
<evidence type="ECO:0000259" key="1">
    <source>
        <dbReference type="Pfam" id="PF00501"/>
    </source>
</evidence>
<organism evidence="2 3">
    <name type="scientific">Zoogloea dura</name>
    <dbReference type="NCBI Taxonomy" id="2728840"/>
    <lineage>
        <taxon>Bacteria</taxon>
        <taxon>Pseudomonadati</taxon>
        <taxon>Pseudomonadota</taxon>
        <taxon>Betaproteobacteria</taxon>
        <taxon>Rhodocyclales</taxon>
        <taxon>Zoogloeaceae</taxon>
        <taxon>Zoogloea</taxon>
    </lineage>
</organism>
<dbReference type="InterPro" id="IPR000873">
    <property type="entry name" value="AMP-dep_synth/lig_dom"/>
</dbReference>
<dbReference type="RefSeq" id="WP_169146714.1">
    <property type="nucleotide sequence ID" value="NZ_JABBGA010000013.1"/>
</dbReference>
<evidence type="ECO:0000313" key="2">
    <source>
        <dbReference type="EMBL" id="NML27175.1"/>
    </source>
</evidence>
<dbReference type="Gene3D" id="3.30.300.30">
    <property type="match status" value="1"/>
</dbReference>
<reference evidence="2 3" key="1">
    <citation type="submission" date="2020-04" db="EMBL/GenBank/DDBJ databases">
        <title>Zoogloea sp. G-4-1-14 isolated from soil.</title>
        <authorList>
            <person name="Dahal R.H."/>
        </authorList>
    </citation>
    <scope>NUCLEOTIDE SEQUENCE [LARGE SCALE GENOMIC DNA]</scope>
    <source>
        <strain evidence="2 3">G-4-1-14</strain>
    </source>
</reference>
<dbReference type="Gene3D" id="3.40.50.12780">
    <property type="entry name" value="N-terminal domain of ligase-like"/>
    <property type="match status" value="1"/>
</dbReference>
<dbReference type="AlphaFoldDB" id="A0A848G8F1"/>
<dbReference type="InterPro" id="IPR042099">
    <property type="entry name" value="ANL_N_sf"/>
</dbReference>
<protein>
    <submittedName>
        <fullName evidence="2">Phenylacetate--CoA ligase</fullName>
    </submittedName>
</protein>
<dbReference type="Pfam" id="PF00501">
    <property type="entry name" value="AMP-binding"/>
    <property type="match status" value="1"/>
</dbReference>
<dbReference type="Proteomes" id="UP000580043">
    <property type="component" value="Unassembled WGS sequence"/>
</dbReference>
<keyword evidence="2" id="KW-0436">Ligase</keyword>